<gene>
    <name evidence="1" type="ordered locus">Gura_2417</name>
</gene>
<dbReference type="Proteomes" id="UP000006695">
    <property type="component" value="Chromosome"/>
</dbReference>
<dbReference type="EMBL" id="CP000698">
    <property type="protein sequence ID" value="ABQ26596.1"/>
    <property type="molecule type" value="Genomic_DNA"/>
</dbReference>
<evidence type="ECO:0000313" key="1">
    <source>
        <dbReference type="EMBL" id="ABQ26596.1"/>
    </source>
</evidence>
<dbReference type="RefSeq" id="WP_011939286.1">
    <property type="nucleotide sequence ID" value="NC_009483.1"/>
</dbReference>
<dbReference type="AlphaFoldDB" id="A5G478"/>
<dbReference type="STRING" id="351605.Gura_2417"/>
<dbReference type="OrthoDB" id="5397819at2"/>
<evidence type="ECO:0000313" key="2">
    <source>
        <dbReference type="Proteomes" id="UP000006695"/>
    </source>
</evidence>
<accession>A5G478</accession>
<reference evidence="1 2" key="1">
    <citation type="submission" date="2007-05" db="EMBL/GenBank/DDBJ databases">
        <title>Complete sequence of Geobacter uraniireducens Rf4.</title>
        <authorList>
            <consortium name="US DOE Joint Genome Institute"/>
            <person name="Copeland A."/>
            <person name="Lucas S."/>
            <person name="Lapidus A."/>
            <person name="Barry K."/>
            <person name="Detter J.C."/>
            <person name="Glavina del Rio T."/>
            <person name="Hammon N."/>
            <person name="Israni S."/>
            <person name="Dalin E."/>
            <person name="Tice H."/>
            <person name="Pitluck S."/>
            <person name="Chertkov O."/>
            <person name="Brettin T."/>
            <person name="Bruce D."/>
            <person name="Han C."/>
            <person name="Schmutz J."/>
            <person name="Larimer F."/>
            <person name="Land M."/>
            <person name="Hauser L."/>
            <person name="Kyrpides N."/>
            <person name="Mikhailova N."/>
            <person name="Shelobolina E."/>
            <person name="Aklujkar M."/>
            <person name="Lovley D."/>
            <person name="Richardson P."/>
        </authorList>
    </citation>
    <scope>NUCLEOTIDE SEQUENCE [LARGE SCALE GENOMIC DNA]</scope>
    <source>
        <strain evidence="1 2">Rf4</strain>
    </source>
</reference>
<organism evidence="1 2">
    <name type="scientific">Geotalea uraniireducens (strain Rf4)</name>
    <name type="common">Geobacter uraniireducens</name>
    <dbReference type="NCBI Taxonomy" id="351605"/>
    <lineage>
        <taxon>Bacteria</taxon>
        <taxon>Pseudomonadati</taxon>
        <taxon>Thermodesulfobacteriota</taxon>
        <taxon>Desulfuromonadia</taxon>
        <taxon>Geobacterales</taxon>
        <taxon>Geobacteraceae</taxon>
        <taxon>Geotalea</taxon>
    </lineage>
</organism>
<name>A5G478_GEOUR</name>
<dbReference type="HOGENOM" id="CLU_207132_0_0_7"/>
<keyword evidence="2" id="KW-1185">Reference proteome</keyword>
<sequence>MTRKYKNPKKPNIVSLRISDDEMEIVQKAMDLTNSKASDLMRDAFALIKARWELAMSAETPLEN</sequence>
<protein>
    <submittedName>
        <fullName evidence="1">Uncharacterized protein</fullName>
    </submittedName>
</protein>
<proteinExistence type="predicted"/>
<dbReference type="KEGG" id="gur:Gura_2417"/>